<accession>A0ABR2Q4M2</accession>
<organism evidence="2 3">
    <name type="scientific">Hibiscus sabdariffa</name>
    <name type="common">roselle</name>
    <dbReference type="NCBI Taxonomy" id="183260"/>
    <lineage>
        <taxon>Eukaryota</taxon>
        <taxon>Viridiplantae</taxon>
        <taxon>Streptophyta</taxon>
        <taxon>Embryophyta</taxon>
        <taxon>Tracheophyta</taxon>
        <taxon>Spermatophyta</taxon>
        <taxon>Magnoliopsida</taxon>
        <taxon>eudicotyledons</taxon>
        <taxon>Gunneridae</taxon>
        <taxon>Pentapetalae</taxon>
        <taxon>rosids</taxon>
        <taxon>malvids</taxon>
        <taxon>Malvales</taxon>
        <taxon>Malvaceae</taxon>
        <taxon>Malvoideae</taxon>
        <taxon>Hibiscus</taxon>
    </lineage>
</organism>
<gene>
    <name evidence="2" type="ORF">V6N11_069834</name>
</gene>
<keyword evidence="3" id="KW-1185">Reference proteome</keyword>
<evidence type="ECO:0000313" key="2">
    <source>
        <dbReference type="EMBL" id="KAK8995400.1"/>
    </source>
</evidence>
<comment type="caution">
    <text evidence="2">The sequence shown here is derived from an EMBL/GenBank/DDBJ whole genome shotgun (WGS) entry which is preliminary data.</text>
</comment>
<evidence type="ECO:0000256" key="1">
    <source>
        <dbReference type="SAM" id="MobiDB-lite"/>
    </source>
</evidence>
<sequence length="196" mass="21505">MSKVITRIIQDPVPVIRHETTEEQNAEIQDENNDSPTNVSSTEVNEDLPIETTKLEVSHEPKVTPHLELRRTVRERRPSNRMGESIYVLRYFHGGKFRTTPKFEYVNGSIEKFQALEAAGEELRTTIEDFDDTVLESTTDGGPRGIANGGGPKKVADGFDHACDGGPKWTIDGDVDGFDLAYDGGAKGVVDDGDGG</sequence>
<reference evidence="2 3" key="1">
    <citation type="journal article" date="2024" name="G3 (Bethesda)">
        <title>Genome assembly of Hibiscus sabdariffa L. provides insights into metabolisms of medicinal natural products.</title>
        <authorList>
            <person name="Kim T."/>
        </authorList>
    </citation>
    <scope>NUCLEOTIDE SEQUENCE [LARGE SCALE GENOMIC DNA]</scope>
    <source>
        <strain evidence="2">TK-2024</strain>
        <tissue evidence="2">Old leaves</tissue>
    </source>
</reference>
<dbReference type="Proteomes" id="UP001396334">
    <property type="component" value="Unassembled WGS sequence"/>
</dbReference>
<feature type="compositionally biased region" description="Polar residues" evidence="1">
    <location>
        <begin position="34"/>
        <end position="43"/>
    </location>
</feature>
<protein>
    <submittedName>
        <fullName evidence="2">Uncharacterized protein</fullName>
    </submittedName>
</protein>
<name>A0ABR2Q4M2_9ROSI</name>
<feature type="region of interest" description="Disordered" evidence="1">
    <location>
        <begin position="15"/>
        <end position="44"/>
    </location>
</feature>
<evidence type="ECO:0000313" key="3">
    <source>
        <dbReference type="Proteomes" id="UP001396334"/>
    </source>
</evidence>
<dbReference type="EMBL" id="JBBPBN010000046">
    <property type="protein sequence ID" value="KAK8995400.1"/>
    <property type="molecule type" value="Genomic_DNA"/>
</dbReference>
<feature type="compositionally biased region" description="Acidic residues" evidence="1">
    <location>
        <begin position="22"/>
        <end position="33"/>
    </location>
</feature>
<proteinExistence type="predicted"/>